<comment type="caution">
    <text evidence="2">The sequence shown here is derived from an EMBL/GenBank/DDBJ whole genome shotgun (WGS) entry which is preliminary data.</text>
</comment>
<feature type="region of interest" description="Disordered" evidence="1">
    <location>
        <begin position="1"/>
        <end position="20"/>
    </location>
</feature>
<accession>A0AAV7REI3</accession>
<evidence type="ECO:0000313" key="3">
    <source>
        <dbReference type="Proteomes" id="UP001066276"/>
    </source>
</evidence>
<gene>
    <name evidence="2" type="ORF">NDU88_003518</name>
</gene>
<feature type="compositionally biased region" description="Basic residues" evidence="1">
    <location>
        <begin position="77"/>
        <end position="86"/>
    </location>
</feature>
<sequence length="86" mass="9040">MRRPRGTLGTRSLSGIKGARVSGGSASLALRFLQRPRRGGKLQAPMSASQRRVVSLSPGRGGEFSGISSTLFPARGTQKKRSSSAI</sequence>
<protein>
    <submittedName>
        <fullName evidence="2">Uncharacterized protein</fullName>
    </submittedName>
</protein>
<organism evidence="2 3">
    <name type="scientific">Pleurodeles waltl</name>
    <name type="common">Iberian ribbed newt</name>
    <dbReference type="NCBI Taxonomy" id="8319"/>
    <lineage>
        <taxon>Eukaryota</taxon>
        <taxon>Metazoa</taxon>
        <taxon>Chordata</taxon>
        <taxon>Craniata</taxon>
        <taxon>Vertebrata</taxon>
        <taxon>Euteleostomi</taxon>
        <taxon>Amphibia</taxon>
        <taxon>Batrachia</taxon>
        <taxon>Caudata</taxon>
        <taxon>Salamandroidea</taxon>
        <taxon>Salamandridae</taxon>
        <taxon>Pleurodelinae</taxon>
        <taxon>Pleurodeles</taxon>
    </lineage>
</organism>
<evidence type="ECO:0000313" key="2">
    <source>
        <dbReference type="EMBL" id="KAJ1150729.1"/>
    </source>
</evidence>
<reference evidence="2" key="1">
    <citation type="journal article" date="2022" name="bioRxiv">
        <title>Sequencing and chromosome-scale assembly of the giantPleurodeles waltlgenome.</title>
        <authorList>
            <person name="Brown T."/>
            <person name="Elewa A."/>
            <person name="Iarovenko S."/>
            <person name="Subramanian E."/>
            <person name="Araus A.J."/>
            <person name="Petzold A."/>
            <person name="Susuki M."/>
            <person name="Suzuki K.-i.T."/>
            <person name="Hayashi T."/>
            <person name="Toyoda A."/>
            <person name="Oliveira C."/>
            <person name="Osipova E."/>
            <person name="Leigh N.D."/>
            <person name="Simon A."/>
            <person name="Yun M.H."/>
        </authorList>
    </citation>
    <scope>NUCLEOTIDE SEQUENCE</scope>
    <source>
        <strain evidence="2">20211129_DDA</strain>
        <tissue evidence="2">Liver</tissue>
    </source>
</reference>
<dbReference type="AlphaFoldDB" id="A0AAV7REI3"/>
<name>A0AAV7REI3_PLEWA</name>
<feature type="region of interest" description="Disordered" evidence="1">
    <location>
        <begin position="37"/>
        <end position="86"/>
    </location>
</feature>
<dbReference type="Proteomes" id="UP001066276">
    <property type="component" value="Chromosome 5"/>
</dbReference>
<evidence type="ECO:0000256" key="1">
    <source>
        <dbReference type="SAM" id="MobiDB-lite"/>
    </source>
</evidence>
<keyword evidence="3" id="KW-1185">Reference proteome</keyword>
<dbReference type="EMBL" id="JANPWB010000009">
    <property type="protein sequence ID" value="KAJ1150729.1"/>
    <property type="molecule type" value="Genomic_DNA"/>
</dbReference>
<proteinExistence type="predicted"/>